<name>A0A8E2DI69_9APHY</name>
<keyword evidence="3" id="KW-1185">Reference proteome</keyword>
<proteinExistence type="predicted"/>
<gene>
    <name evidence="2" type="ORF">OBBRIDRAFT_220068</name>
</gene>
<dbReference type="GO" id="GO:0006631">
    <property type="term" value="P:fatty acid metabolic process"/>
    <property type="evidence" value="ECO:0007669"/>
    <property type="project" value="TreeGrafter"/>
</dbReference>
<dbReference type="GO" id="GO:0006974">
    <property type="term" value="P:DNA damage response"/>
    <property type="evidence" value="ECO:0007669"/>
    <property type="project" value="InterPro"/>
</dbReference>
<evidence type="ECO:0000313" key="3">
    <source>
        <dbReference type="Proteomes" id="UP000250043"/>
    </source>
</evidence>
<dbReference type="Proteomes" id="UP000250043">
    <property type="component" value="Unassembled WGS sequence"/>
</dbReference>
<organism evidence="2 3">
    <name type="scientific">Obba rivulosa</name>
    <dbReference type="NCBI Taxonomy" id="1052685"/>
    <lineage>
        <taxon>Eukaryota</taxon>
        <taxon>Fungi</taxon>
        <taxon>Dikarya</taxon>
        <taxon>Basidiomycota</taxon>
        <taxon>Agaricomycotina</taxon>
        <taxon>Agaricomycetes</taxon>
        <taxon>Polyporales</taxon>
        <taxon>Gelatoporiaceae</taxon>
        <taxon>Obba</taxon>
    </lineage>
</organism>
<protein>
    <recommendedName>
        <fullName evidence="1">Alpha-ketoglutarate-dependent dioxygenase AlkB-like domain-containing protein</fullName>
    </recommendedName>
</protein>
<dbReference type="InterPro" id="IPR027450">
    <property type="entry name" value="AlkB-like"/>
</dbReference>
<dbReference type="GO" id="GO:0005759">
    <property type="term" value="C:mitochondrial matrix"/>
    <property type="evidence" value="ECO:0007669"/>
    <property type="project" value="TreeGrafter"/>
</dbReference>
<dbReference type="PANTHER" id="PTHR21052">
    <property type="entry name" value="SPERMATOGENESIS ASSOCIATED 11-RELATED"/>
    <property type="match status" value="1"/>
</dbReference>
<dbReference type="GO" id="GO:0016706">
    <property type="term" value="F:2-oxoglutarate-dependent dioxygenase activity"/>
    <property type="evidence" value="ECO:0007669"/>
    <property type="project" value="TreeGrafter"/>
</dbReference>
<dbReference type="Gene3D" id="2.60.120.590">
    <property type="entry name" value="Alpha-ketoglutarate-dependent dioxygenase AlkB-like"/>
    <property type="match status" value="1"/>
</dbReference>
<dbReference type="AlphaFoldDB" id="A0A8E2DI69"/>
<dbReference type="PANTHER" id="PTHR21052:SF0">
    <property type="entry name" value="ALPHA-KETOGLUTARATE-DEPENDENT DIOXYGENASE ALKB HOMOLOG 7, MITOCHONDRIAL"/>
    <property type="match status" value="1"/>
</dbReference>
<reference evidence="2 3" key="1">
    <citation type="submission" date="2016-07" db="EMBL/GenBank/DDBJ databases">
        <title>Draft genome of the white-rot fungus Obba rivulosa 3A-2.</title>
        <authorList>
            <consortium name="DOE Joint Genome Institute"/>
            <person name="Miettinen O."/>
            <person name="Riley R."/>
            <person name="Acob R."/>
            <person name="Barry K."/>
            <person name="Cullen D."/>
            <person name="De Vries R."/>
            <person name="Hainaut M."/>
            <person name="Hatakka A."/>
            <person name="Henrissat B."/>
            <person name="Hilden K."/>
            <person name="Kuo R."/>
            <person name="Labutti K."/>
            <person name="Lipzen A."/>
            <person name="Makela M.R."/>
            <person name="Sandor L."/>
            <person name="Spatafora J.W."/>
            <person name="Grigoriev I.V."/>
            <person name="Hibbett D.S."/>
        </authorList>
    </citation>
    <scope>NUCLEOTIDE SEQUENCE [LARGE SCALE GENOMIC DNA]</scope>
    <source>
        <strain evidence="2 3">3A-2</strain>
    </source>
</reference>
<sequence length="236" mass="26884">MWQNALRQVQLLTKRTVATQSISHIPDFSLFNDFYSIPEQRILLSAALQKLDATESRQFRRRRKDYRPSIETTSGIDSVESTFLPDEYYGFEEGHYDGVIKNYREMHVTSWPESIPEIGSLLARLRALHPDEETQTHILHLASNGEILPHVDNIDASGSWILGLSLGATRIMRLASTEDSDRVFDIPLPSGSVYIQRDSTRYGYKHSILQNGVLSGRQCNGGQRLSIMIRNRLPPQ</sequence>
<evidence type="ECO:0000259" key="1">
    <source>
        <dbReference type="Pfam" id="PF13532"/>
    </source>
</evidence>
<dbReference type="InterPro" id="IPR032870">
    <property type="entry name" value="ALKBH7-like"/>
</dbReference>
<evidence type="ECO:0000313" key="2">
    <source>
        <dbReference type="EMBL" id="OCH86559.1"/>
    </source>
</evidence>
<dbReference type="InterPro" id="IPR037151">
    <property type="entry name" value="AlkB-like_sf"/>
</dbReference>
<dbReference type="EMBL" id="KV722522">
    <property type="protein sequence ID" value="OCH86559.1"/>
    <property type="molecule type" value="Genomic_DNA"/>
</dbReference>
<dbReference type="Pfam" id="PF13532">
    <property type="entry name" value="2OG-FeII_Oxy_2"/>
    <property type="match status" value="1"/>
</dbReference>
<feature type="domain" description="Alpha-ketoglutarate-dependent dioxygenase AlkB-like" evidence="1">
    <location>
        <begin position="30"/>
        <end position="230"/>
    </location>
</feature>
<dbReference type="OrthoDB" id="28127at2759"/>
<dbReference type="SUPFAM" id="SSF51197">
    <property type="entry name" value="Clavaminate synthase-like"/>
    <property type="match status" value="1"/>
</dbReference>
<accession>A0A8E2DI69</accession>